<feature type="region of interest" description="Disordered" evidence="8">
    <location>
        <begin position="400"/>
        <end position="438"/>
    </location>
</feature>
<dbReference type="Gene3D" id="3.40.50.300">
    <property type="entry name" value="P-loop containing nucleotide triphosphate hydrolases"/>
    <property type="match status" value="2"/>
</dbReference>
<dbReference type="Proteomes" id="UP000410492">
    <property type="component" value="Unassembled WGS sequence"/>
</dbReference>
<dbReference type="PROSITE" id="PS00211">
    <property type="entry name" value="ABC_TRANSPORTER_1"/>
    <property type="match status" value="2"/>
</dbReference>
<dbReference type="FunFam" id="1.20.1560.10:FF:000014">
    <property type="entry name" value="Multidrug resistance-associated protein member 4"/>
    <property type="match status" value="1"/>
</dbReference>
<name>A0A653CYG7_CALMS</name>
<evidence type="ECO:0000259" key="10">
    <source>
        <dbReference type="PROSITE" id="PS50893"/>
    </source>
</evidence>
<dbReference type="InterPro" id="IPR017871">
    <property type="entry name" value="ABC_transporter-like_CS"/>
</dbReference>
<evidence type="ECO:0000313" key="12">
    <source>
        <dbReference type="EMBL" id="VEN52961.1"/>
    </source>
</evidence>
<evidence type="ECO:0000256" key="3">
    <source>
        <dbReference type="ARBA" id="ARBA00022692"/>
    </source>
</evidence>
<feature type="transmembrane region" description="Helical" evidence="9">
    <location>
        <begin position="91"/>
        <end position="113"/>
    </location>
</feature>
<dbReference type="SUPFAM" id="SSF90123">
    <property type="entry name" value="ABC transporter transmembrane region"/>
    <property type="match status" value="2"/>
</dbReference>
<feature type="region of interest" description="Disordered" evidence="8">
    <location>
        <begin position="1379"/>
        <end position="1404"/>
    </location>
</feature>
<evidence type="ECO:0000256" key="7">
    <source>
        <dbReference type="ARBA" id="ARBA00023136"/>
    </source>
</evidence>
<evidence type="ECO:0000256" key="8">
    <source>
        <dbReference type="SAM" id="MobiDB-lite"/>
    </source>
</evidence>
<dbReference type="Gene3D" id="1.20.1560.10">
    <property type="entry name" value="ABC transporter type 1, transmembrane domain"/>
    <property type="match status" value="2"/>
</dbReference>
<dbReference type="InterPro" id="IPR011527">
    <property type="entry name" value="ABC1_TM_dom"/>
</dbReference>
<keyword evidence="5" id="KW-0067">ATP-binding</keyword>
<keyword evidence="4" id="KW-0547">Nucleotide-binding</keyword>
<dbReference type="InterPro" id="IPR050173">
    <property type="entry name" value="ABC_transporter_C-like"/>
</dbReference>
<dbReference type="InterPro" id="IPR044746">
    <property type="entry name" value="ABCC_6TM_D1"/>
</dbReference>
<dbReference type="EMBL" id="CAACVG010009346">
    <property type="protein sequence ID" value="VEN52961.1"/>
    <property type="molecule type" value="Genomic_DNA"/>
</dbReference>
<feature type="transmembrane region" description="Helical" evidence="9">
    <location>
        <begin position="1050"/>
        <end position="1070"/>
    </location>
</feature>
<dbReference type="GO" id="GO:0016887">
    <property type="term" value="F:ATP hydrolysis activity"/>
    <property type="evidence" value="ECO:0007669"/>
    <property type="project" value="InterPro"/>
</dbReference>
<feature type="transmembrane region" description="Helical" evidence="9">
    <location>
        <begin position="234"/>
        <end position="253"/>
    </location>
</feature>
<feature type="domain" description="ABC transmembrane type-1" evidence="11">
    <location>
        <begin position="848"/>
        <end position="1110"/>
    </location>
</feature>
<dbReference type="InterPro" id="IPR003439">
    <property type="entry name" value="ABC_transporter-like_ATP-bd"/>
</dbReference>
<dbReference type="SUPFAM" id="SSF52540">
    <property type="entry name" value="P-loop containing nucleoside triphosphate hydrolases"/>
    <property type="match status" value="2"/>
</dbReference>
<dbReference type="OrthoDB" id="6500128at2759"/>
<feature type="transmembrane region" description="Helical" evidence="9">
    <location>
        <begin position="944"/>
        <end position="977"/>
    </location>
</feature>
<sequence length="1404" mass="158593">MDVSKKYENPSPEAEANVMSRLFYCWVLPFFKHGYRTHLRVKDIYNTTKDDMSETLADRLERNWNNELRSKDKKKKPSLKKAIFKTFYKKYIFLGILQFFHCMCIRLLQPILLAEYIRYYEVGKDKEDSQLGWILSSGIVITAFLNILIVHYVTLSCYRIGMRVRVACCSLIYRKLLKLSQASLTQTTAGQLVNLLSNDVQRFDNASIYLHYIWIMPFHFVLAFYILFQSVGLAAIAGMTMIGLQAIPLQGYLSRLQGKLRYKIALRTDHRIKLMSEIISGIQVIKLYAWEVPFQKVVELARKLELDVITKTSYIKGMSTGMMVFTERLILYVTLVTHVFLGNHLTGDIVFSLAQIFNIVQHYVAFNFPNAIATYSEAKVSIHRIETFLLLEETTENQIQTSDNWKNSKGNTGKRSNNCKTDKIGNNELNHIDQNKDGIVKPNDVDACQKVNNAIEGRKDCNDMVNGPKDTSTEANNILNQKHESLINTAMIELKDCDASWIGQDTLTLKDLNLIIKPGSLCCVVGNVGAGKSSLLHLLLKEMPVSKGKAEVNGSVSYASQEPWLFSSTVKDNILFGKPYAQDRYDAVVRVCALEADLDQLPYGDRTVVGERGATLSGGQRARVNLARAVYSESDIYLLDDPLSAVDTHVGKHLFQECIKKYLKEKTRILVTHQLQFLKEADQIVLMKEGKIMELGKFDTIENLLCFAENNQNDTESNITQNKEKADHDMERSVHLDSYVSPNADKEAEEEDDLIEKGAIPTSTYLEYCKAGTGVAVLILLIILLMLAQMASNACDLWLRHWTNNEELRALHSQRELFSNETITFDDNSTLTYTTTDNETETLSFENDPVIIHMDIDKKTRNMYIIVYSICILLSIILTSVRSLLYYRVCMNTSRALHNNMFACILQAPMRFFDINPSGRILNRFSKDMGAIDELLPTAALDAIQIFLVLFGILTMVFIVVPLMIVPALVLSILFYLCRSVYLASAQDIKRLEGITKAPVFSHTSSTLYGLTTIRSSKAEKIITKEFDTLQDQHTSTWFLYLASSETFGFYLDIISTMFLAFVTFQFLVFQSGFTLSGNVGLVISQSLILAGMLQFGVRQSAEVANNMVSVERVLQYTKLDKEDSFQSVYRTNVEKCWPHQGKILFKNVYLKYAADEMPVLKNLNLEIRPKEKIGVVGRTGAGKSSLIAALFRLAPLEGTISIDDIDTATVDLKQLRSKMSIIPQEPVLFSATVRYNLDPFNAYDDATLWNALENVKLKGYIKDLNQEVNEGGSNFSVGQKQLICLARAIIRNNKILVLDEATANIDENTDQLIQAAIRSNFSECTVLTIAHRLNTITDSDRVLVMHDGQAVEFGPPVELLANQEGAFARMVREAGPEAESSIRQAAQEAAFRRMTTDSQEDCQ</sequence>
<dbReference type="GO" id="GO:0140359">
    <property type="term" value="F:ABC-type transporter activity"/>
    <property type="evidence" value="ECO:0007669"/>
    <property type="project" value="InterPro"/>
</dbReference>
<feature type="domain" description="ABC transporter" evidence="10">
    <location>
        <begin position="1144"/>
        <end position="1373"/>
    </location>
</feature>
<evidence type="ECO:0000256" key="4">
    <source>
        <dbReference type="ARBA" id="ARBA00022741"/>
    </source>
</evidence>
<dbReference type="InterPro" id="IPR003593">
    <property type="entry name" value="AAA+_ATPase"/>
</dbReference>
<dbReference type="GO" id="GO:0016020">
    <property type="term" value="C:membrane"/>
    <property type="evidence" value="ECO:0007669"/>
    <property type="project" value="UniProtKB-SubCell"/>
</dbReference>
<keyword evidence="2" id="KW-0813">Transport</keyword>
<keyword evidence="7 9" id="KW-0472">Membrane</keyword>
<dbReference type="SMART" id="SM00382">
    <property type="entry name" value="AAA"/>
    <property type="match status" value="2"/>
</dbReference>
<feature type="compositionally biased region" description="Polar residues" evidence="8">
    <location>
        <begin position="400"/>
        <end position="419"/>
    </location>
</feature>
<dbReference type="CDD" id="cd03250">
    <property type="entry name" value="ABCC_MRP_domain1"/>
    <property type="match status" value="1"/>
</dbReference>
<dbReference type="GO" id="GO:0005524">
    <property type="term" value="F:ATP binding"/>
    <property type="evidence" value="ECO:0007669"/>
    <property type="project" value="UniProtKB-KW"/>
</dbReference>
<dbReference type="FunFam" id="1.20.1560.10:FF:000026">
    <property type="entry name" value="Multidrug resistance-associated protein lethal(2)03659"/>
    <property type="match status" value="1"/>
</dbReference>
<keyword evidence="13" id="KW-1185">Reference proteome</keyword>
<dbReference type="CDD" id="cd03244">
    <property type="entry name" value="ABCC_MRP_domain2"/>
    <property type="match status" value="1"/>
</dbReference>
<feature type="transmembrane region" description="Helical" evidence="9">
    <location>
        <begin position="863"/>
        <end position="885"/>
    </location>
</feature>
<dbReference type="PANTHER" id="PTHR24223">
    <property type="entry name" value="ATP-BINDING CASSETTE SUB-FAMILY C"/>
    <property type="match status" value="1"/>
</dbReference>
<dbReference type="Pfam" id="PF00664">
    <property type="entry name" value="ABC_membrane"/>
    <property type="match status" value="2"/>
</dbReference>
<evidence type="ECO:0000256" key="6">
    <source>
        <dbReference type="ARBA" id="ARBA00022989"/>
    </source>
</evidence>
<keyword evidence="3 9" id="KW-0812">Transmembrane</keyword>
<dbReference type="PROSITE" id="PS50929">
    <property type="entry name" value="ABC_TM1F"/>
    <property type="match status" value="2"/>
</dbReference>
<evidence type="ECO:0000313" key="13">
    <source>
        <dbReference type="Proteomes" id="UP000410492"/>
    </source>
</evidence>
<dbReference type="Pfam" id="PF00005">
    <property type="entry name" value="ABC_tran"/>
    <property type="match status" value="2"/>
</dbReference>
<feature type="transmembrane region" description="Helical" evidence="9">
    <location>
        <begin position="209"/>
        <end position="228"/>
    </location>
</feature>
<keyword evidence="6 9" id="KW-1133">Transmembrane helix</keyword>
<dbReference type="CDD" id="cd18579">
    <property type="entry name" value="ABC_6TM_ABCC_D1"/>
    <property type="match status" value="1"/>
</dbReference>
<accession>A0A653CYG7</accession>
<gene>
    <name evidence="12" type="ORF">CALMAC_LOCUS12923</name>
</gene>
<protein>
    <submittedName>
        <fullName evidence="12">Uncharacterized protein</fullName>
    </submittedName>
</protein>
<dbReference type="InterPro" id="IPR027417">
    <property type="entry name" value="P-loop_NTPase"/>
</dbReference>
<evidence type="ECO:0000256" key="2">
    <source>
        <dbReference type="ARBA" id="ARBA00022448"/>
    </source>
</evidence>
<organism evidence="12 13">
    <name type="scientific">Callosobruchus maculatus</name>
    <name type="common">Southern cowpea weevil</name>
    <name type="synonym">Pulse bruchid</name>
    <dbReference type="NCBI Taxonomy" id="64391"/>
    <lineage>
        <taxon>Eukaryota</taxon>
        <taxon>Metazoa</taxon>
        <taxon>Ecdysozoa</taxon>
        <taxon>Arthropoda</taxon>
        <taxon>Hexapoda</taxon>
        <taxon>Insecta</taxon>
        <taxon>Pterygota</taxon>
        <taxon>Neoptera</taxon>
        <taxon>Endopterygota</taxon>
        <taxon>Coleoptera</taxon>
        <taxon>Polyphaga</taxon>
        <taxon>Cucujiformia</taxon>
        <taxon>Chrysomeloidea</taxon>
        <taxon>Chrysomelidae</taxon>
        <taxon>Bruchinae</taxon>
        <taxon>Bruchini</taxon>
        <taxon>Callosobruchus</taxon>
    </lineage>
</organism>
<feature type="transmembrane region" description="Helical" evidence="9">
    <location>
        <begin position="133"/>
        <end position="155"/>
    </location>
</feature>
<dbReference type="FunFam" id="3.40.50.300:FF:000482">
    <property type="entry name" value="Multidrug resistance-associated protein member 4"/>
    <property type="match status" value="1"/>
</dbReference>
<proteinExistence type="predicted"/>
<feature type="domain" description="ABC transmembrane type-1" evidence="11">
    <location>
        <begin position="107"/>
        <end position="361"/>
    </location>
</feature>
<dbReference type="FunFam" id="3.40.50.300:FF:000163">
    <property type="entry name" value="Multidrug resistance-associated protein member 4"/>
    <property type="match status" value="1"/>
</dbReference>
<dbReference type="InterPro" id="IPR036640">
    <property type="entry name" value="ABC1_TM_sf"/>
</dbReference>
<evidence type="ECO:0000256" key="5">
    <source>
        <dbReference type="ARBA" id="ARBA00022840"/>
    </source>
</evidence>
<feature type="compositionally biased region" description="Basic and acidic residues" evidence="8">
    <location>
        <begin position="420"/>
        <end position="438"/>
    </location>
</feature>
<evidence type="ECO:0000256" key="9">
    <source>
        <dbReference type="SAM" id="Phobius"/>
    </source>
</evidence>
<feature type="domain" description="ABC transporter" evidence="10">
    <location>
        <begin position="492"/>
        <end position="714"/>
    </location>
</feature>
<evidence type="ECO:0000256" key="1">
    <source>
        <dbReference type="ARBA" id="ARBA00004141"/>
    </source>
</evidence>
<feature type="transmembrane region" description="Helical" evidence="9">
    <location>
        <begin position="771"/>
        <end position="791"/>
    </location>
</feature>
<comment type="subcellular location">
    <subcellularLocation>
        <location evidence="1">Membrane</location>
        <topology evidence="1">Multi-pass membrane protein</topology>
    </subcellularLocation>
</comment>
<dbReference type="PROSITE" id="PS50893">
    <property type="entry name" value="ABC_TRANSPORTER_2"/>
    <property type="match status" value="2"/>
</dbReference>
<evidence type="ECO:0000259" key="11">
    <source>
        <dbReference type="PROSITE" id="PS50929"/>
    </source>
</evidence>
<dbReference type="PANTHER" id="PTHR24223:SF415">
    <property type="entry name" value="FI20190P1"/>
    <property type="match status" value="1"/>
</dbReference>
<reference evidence="12 13" key="1">
    <citation type="submission" date="2019-01" db="EMBL/GenBank/DDBJ databases">
        <authorList>
            <person name="Sayadi A."/>
        </authorList>
    </citation>
    <scope>NUCLEOTIDE SEQUENCE [LARGE SCALE GENOMIC DNA]</scope>
</reference>